<name>A0A6J7WJS9_9CAUD</name>
<protein>
    <submittedName>
        <fullName evidence="1">Uncharacterized protein</fullName>
    </submittedName>
</protein>
<organism evidence="1">
    <name type="scientific">uncultured Caudovirales phage</name>
    <dbReference type="NCBI Taxonomy" id="2100421"/>
    <lineage>
        <taxon>Viruses</taxon>
        <taxon>Duplodnaviria</taxon>
        <taxon>Heunggongvirae</taxon>
        <taxon>Uroviricota</taxon>
        <taxon>Caudoviricetes</taxon>
        <taxon>Peduoviridae</taxon>
        <taxon>Maltschvirus</taxon>
        <taxon>Maltschvirus maltsch</taxon>
    </lineage>
</organism>
<sequence length="317" mass="37150">MTLKILLTRHETFANEYLSDAVFDGLCELGDVEVTDEPRLWYMYKDGSPGTGKFKSHTELHGRGFTMYRLIGDDSHIDRTDIEGKIKSHYFDLCILARSDFGSPYEDLILEHYPANKIIIICGKDQDEFKHYRDTTHLIGRGTYFKRELTFYDPRLQPIPYAFPRQKLINRPEVQKDKIIAGALPIEGGNNNQKYTFTVEREYYDDYARSFFGPTWKKGGWDCLRHYEIIANKCLPWFTDIHQCPVLTCPTLPKRELQTITEMIGHKGYEWFTHGVGLDYYQDMLNKVFEHFINNNLTVHLAKYVLDTHKRIHDGTL</sequence>
<dbReference type="EMBL" id="LR798243">
    <property type="protein sequence ID" value="CAB5214468.1"/>
    <property type="molecule type" value="Genomic_DNA"/>
</dbReference>
<accession>A0A6J7WJS9</accession>
<proteinExistence type="predicted"/>
<gene>
    <name evidence="1" type="ORF">UFOVP190_128</name>
</gene>
<reference evidence="1" key="1">
    <citation type="submission" date="2020-05" db="EMBL/GenBank/DDBJ databases">
        <authorList>
            <person name="Chiriac C."/>
            <person name="Salcher M."/>
            <person name="Ghai R."/>
            <person name="Kavagutti S V."/>
        </authorList>
    </citation>
    <scope>NUCLEOTIDE SEQUENCE</scope>
</reference>
<evidence type="ECO:0000313" key="1">
    <source>
        <dbReference type="EMBL" id="CAB5214468.1"/>
    </source>
</evidence>